<gene>
    <name evidence="2" type="ORF">SAMN05660652_02077</name>
</gene>
<feature type="transmembrane region" description="Helical" evidence="1">
    <location>
        <begin position="65"/>
        <end position="87"/>
    </location>
</feature>
<keyword evidence="3" id="KW-1185">Reference proteome</keyword>
<reference evidence="2 3" key="1">
    <citation type="submission" date="2016-10" db="EMBL/GenBank/DDBJ databases">
        <authorList>
            <person name="de Groot N.N."/>
        </authorList>
    </citation>
    <scope>NUCLEOTIDE SEQUENCE [LARGE SCALE GENOMIC DNA]</scope>
    <source>
        <strain evidence="2 3">DSM 5885</strain>
    </source>
</reference>
<dbReference type="AlphaFoldDB" id="A0A1G8EAR3"/>
<dbReference type="RefSeq" id="WP_091937297.1">
    <property type="nucleotide sequence ID" value="NZ_FNCY01000007.1"/>
</dbReference>
<dbReference type="EMBL" id="FNCY01000007">
    <property type="protein sequence ID" value="SDH66820.1"/>
    <property type="molecule type" value="Genomic_DNA"/>
</dbReference>
<keyword evidence="1" id="KW-0812">Transmembrane</keyword>
<evidence type="ECO:0000313" key="2">
    <source>
        <dbReference type="EMBL" id="SDH66820.1"/>
    </source>
</evidence>
<protein>
    <submittedName>
        <fullName evidence="2">Uncharacterized protein</fullName>
    </submittedName>
</protein>
<proteinExistence type="predicted"/>
<name>A0A1G8EAR3_9RHOO</name>
<sequence>MNLPLHIIAGAIIAASARNASEVLLGALIWPAIYCAYATLIERAALQEGVRKLRERGKPSPLATYYSTIGSGALLAALAVATLGFALRQWLS</sequence>
<accession>A0A1G8EAR3</accession>
<feature type="transmembrane region" description="Helical" evidence="1">
    <location>
        <begin position="27"/>
        <end position="45"/>
    </location>
</feature>
<keyword evidence="1" id="KW-1133">Transmembrane helix</keyword>
<organism evidence="2 3">
    <name type="scientific">Propionivibrio dicarboxylicus</name>
    <dbReference type="NCBI Taxonomy" id="83767"/>
    <lineage>
        <taxon>Bacteria</taxon>
        <taxon>Pseudomonadati</taxon>
        <taxon>Pseudomonadota</taxon>
        <taxon>Betaproteobacteria</taxon>
        <taxon>Rhodocyclales</taxon>
        <taxon>Rhodocyclaceae</taxon>
        <taxon>Propionivibrio</taxon>
    </lineage>
</organism>
<evidence type="ECO:0000313" key="3">
    <source>
        <dbReference type="Proteomes" id="UP000198607"/>
    </source>
</evidence>
<keyword evidence="1" id="KW-0472">Membrane</keyword>
<evidence type="ECO:0000256" key="1">
    <source>
        <dbReference type="SAM" id="Phobius"/>
    </source>
</evidence>
<dbReference type="Proteomes" id="UP000198607">
    <property type="component" value="Unassembled WGS sequence"/>
</dbReference>